<dbReference type="EMBL" id="PKMI01000094">
    <property type="protein sequence ID" value="RBA08807.1"/>
    <property type="molecule type" value="Genomic_DNA"/>
</dbReference>
<protein>
    <recommendedName>
        <fullName evidence="4">Zn(2)-C6 fungal-type domain-containing protein</fullName>
    </recommendedName>
</protein>
<organism evidence="5 6">
    <name type="scientific">Gibberella intermedia</name>
    <name type="common">Bulb rot disease fungus</name>
    <name type="synonym">Fusarium proliferatum</name>
    <dbReference type="NCBI Taxonomy" id="948311"/>
    <lineage>
        <taxon>Eukaryota</taxon>
        <taxon>Fungi</taxon>
        <taxon>Dikarya</taxon>
        <taxon>Ascomycota</taxon>
        <taxon>Pezizomycotina</taxon>
        <taxon>Sordariomycetes</taxon>
        <taxon>Hypocreomycetidae</taxon>
        <taxon>Hypocreales</taxon>
        <taxon>Nectriaceae</taxon>
        <taxon>Fusarium</taxon>
        <taxon>Fusarium fujikuroi species complex</taxon>
    </lineage>
</organism>
<dbReference type="GO" id="GO:0008270">
    <property type="term" value="F:zinc ion binding"/>
    <property type="evidence" value="ECO:0007669"/>
    <property type="project" value="InterPro"/>
</dbReference>
<comment type="cofactor">
    <cofactor evidence="2">
        <name>heme</name>
        <dbReference type="ChEBI" id="CHEBI:30413"/>
    </cofactor>
</comment>
<dbReference type="CDD" id="cd12148">
    <property type="entry name" value="fungal_TF_MHR"/>
    <property type="match status" value="1"/>
</dbReference>
<dbReference type="PROSITE" id="PS00463">
    <property type="entry name" value="ZN2_CY6_FUNGAL_1"/>
    <property type="match status" value="1"/>
</dbReference>
<name>A0A365MK11_GIBIN</name>
<dbReference type="InterPro" id="IPR036396">
    <property type="entry name" value="Cyt_P450_sf"/>
</dbReference>
<dbReference type="GO" id="GO:0016705">
    <property type="term" value="F:oxidoreductase activity, acting on paired donors, with incorporation or reduction of molecular oxygen"/>
    <property type="evidence" value="ECO:0007669"/>
    <property type="project" value="InterPro"/>
</dbReference>
<dbReference type="GO" id="GO:0005506">
    <property type="term" value="F:iron ion binding"/>
    <property type="evidence" value="ECO:0007669"/>
    <property type="project" value="InterPro"/>
</dbReference>
<evidence type="ECO:0000256" key="3">
    <source>
        <dbReference type="SAM" id="MobiDB-lite"/>
    </source>
</evidence>
<dbReference type="SMART" id="SM00066">
    <property type="entry name" value="GAL4"/>
    <property type="match status" value="1"/>
</dbReference>
<dbReference type="PANTHER" id="PTHR24306">
    <property type="match status" value="1"/>
</dbReference>
<evidence type="ECO:0000256" key="2">
    <source>
        <dbReference type="PIRSR" id="PIRSR602401-1"/>
    </source>
</evidence>
<dbReference type="Pfam" id="PF00172">
    <property type="entry name" value="Zn_clus"/>
    <property type="match status" value="1"/>
</dbReference>
<sequence length="1311" mass="145959">MNTTKWRISKACQECRAKKIKCNGETPCQNCSMRNLSCVYREKARNRTRKVKPRTAAYETIMSHDAMESTSLEPSDEGTVPPTPNADDTASVGPTGSVMDSERSLTHNSVAATHRASPSCFLQLYYGPSSNFALLNSIYHQIAGTCPNDPPSRSGIVEEVGPGLDLFSHRRLFFGDLADNQRPSSIPDDCSAMLIDPDTAHRLLERYLLTYWHGLPIMSKDHYRRRLSALYQPPGIFDYDAPETIIIMLAVGLGASMTGEEAIADFLFQKTKQGVAKLDEVVNMQMVQIHLLMISRYTEDDTNQRRITFWSLFFWETWQCFVLGRPSSLPDPGSIIPLPKGQKLLKSLVTLSRIMDKCVKKIYSPRHDSLLPVWNAAIEIRRELHHFAEQQLKDMKFGLVGDPSTGELGVCQAMVSTMYHHTLLLTFRPFLILRAKLNHDRAAATSAENLQMPPPWLDSACEYCLEAARNSVGFLTGSCATNILCRDIKYHGFFMEGACYALAFDMLQEKKTAHRNLPWIHSGLRCLRSMMGSAGVNAGQLPITIASIEHMVRSAGFELKDPVDTNQQKQPPQSTLPGSPAPVSVAGGMRSEPAFTFPSMPFGFDVTGQMNGSSSSPAGAASEDMADFTAADVGWDIDFGTMNMEASRTAPLFKLLLILKSQNSRQASSEGQKPPNDIHPSPLLQQSHNLITTNFLLLSAASSNIVESIVRGHHPKHRPGQLRHCSDSSNCPELKRTWCRPPGDSKRQSFPSVKLLKLAVETMELSSVYQNASATFGSLPVAYKVLCAVLVIFAFSKAFSGAERKGYKKNLPKYAPIELAIASYILSGDGIGRRIFSALSRYGGSLFGLTSGHQIFVDLPGVERLLAQSHHTFNSDPAQYSLCTLVFGSTDTPELRVKFDTSLKDLVPPLERTFLNDAASTANVEKSRVAERGASLVTFSSNPKDMARWELSAGIKVLQPETSDSLGKVEANLQSLTRDFGACMSVPLIYGQDILDRNPRLLDDFWTFDNDLFPLLMVGVPKWAPFRMMQDGLKARARIIDSLEAVYRRVDQYEKGEPVDFGADMSDVSMMLRERNKIYNRDGWTFPERAAADLGTFWGLNANAQPVLFWFLLYVYSTPDLLKRIRDEISSYITLSDGDKPEIKSMDFPSLFRKCQLFKACIFETYRLVNEPTSIRYVTQPVNLNDGNHKHELREGTYISVPLALKNKNPSIYEDPDTFIPDRFLDTDHETGKPMARYGKLKPWGLGAAMCKGRTFAEKEIISLGSAVVSLWDISPADGEWKLPAMIPGTGVKRPVSDIRVIISRRSPFES</sequence>
<dbReference type="CDD" id="cd11040">
    <property type="entry name" value="CYP7_CYP8-like"/>
    <property type="match status" value="1"/>
</dbReference>
<dbReference type="InterPro" id="IPR002401">
    <property type="entry name" value="Cyt_P450_E_grp-I"/>
</dbReference>
<dbReference type="Gene3D" id="1.10.630.10">
    <property type="entry name" value="Cytochrome P450"/>
    <property type="match status" value="1"/>
</dbReference>
<keyword evidence="1" id="KW-0539">Nucleus</keyword>
<evidence type="ECO:0000259" key="4">
    <source>
        <dbReference type="PROSITE" id="PS50048"/>
    </source>
</evidence>
<dbReference type="InterPro" id="IPR036864">
    <property type="entry name" value="Zn2-C6_fun-type_DNA-bd_sf"/>
</dbReference>
<dbReference type="GO" id="GO:0004497">
    <property type="term" value="F:monooxygenase activity"/>
    <property type="evidence" value="ECO:0007669"/>
    <property type="project" value="InterPro"/>
</dbReference>
<dbReference type="PRINTS" id="PR00463">
    <property type="entry name" value="EP450I"/>
</dbReference>
<keyword evidence="2" id="KW-0349">Heme</keyword>
<dbReference type="PROSITE" id="PS50048">
    <property type="entry name" value="ZN2_CY6_FUNGAL_2"/>
    <property type="match status" value="1"/>
</dbReference>
<dbReference type="InterPro" id="IPR001128">
    <property type="entry name" value="Cyt_P450"/>
</dbReference>
<feature type="domain" description="Zn(2)-C6 fungal-type" evidence="4">
    <location>
        <begin position="11"/>
        <end position="40"/>
    </location>
</feature>
<dbReference type="SUPFAM" id="SSF48264">
    <property type="entry name" value="Cytochrome P450"/>
    <property type="match status" value="1"/>
</dbReference>
<feature type="region of interest" description="Disordered" evidence="3">
    <location>
        <begin position="562"/>
        <end position="590"/>
    </location>
</feature>
<evidence type="ECO:0000313" key="6">
    <source>
        <dbReference type="Proteomes" id="UP000251714"/>
    </source>
</evidence>
<feature type="binding site" description="axial binding residue" evidence="2">
    <location>
        <position position="1251"/>
    </location>
    <ligand>
        <name>heme</name>
        <dbReference type="ChEBI" id="CHEBI:30413"/>
    </ligand>
    <ligandPart>
        <name>Fe</name>
        <dbReference type="ChEBI" id="CHEBI:18248"/>
    </ligandPart>
</feature>
<dbReference type="GO" id="GO:0000981">
    <property type="term" value="F:DNA-binding transcription factor activity, RNA polymerase II-specific"/>
    <property type="evidence" value="ECO:0007669"/>
    <property type="project" value="InterPro"/>
</dbReference>
<keyword evidence="2" id="KW-0479">Metal-binding</keyword>
<reference evidence="5 6" key="1">
    <citation type="submission" date="2017-12" db="EMBL/GenBank/DDBJ databases">
        <title>Genome sequence of the mycotoxigenic crop pathogen Fusarium proliferatum, strain ITEM 2341 from Date Palm.</title>
        <authorList>
            <person name="Almiman B.F."/>
            <person name="Shittu T.A."/>
            <person name="Muthumeenakshi S."/>
            <person name="Baroncelli R."/>
            <person name="Sreenivasaprasada S."/>
        </authorList>
    </citation>
    <scope>NUCLEOTIDE SEQUENCE [LARGE SCALE GENOMIC DNA]</scope>
    <source>
        <strain evidence="5 6">ITEM 2341</strain>
    </source>
</reference>
<dbReference type="CDD" id="cd00067">
    <property type="entry name" value="GAL4"/>
    <property type="match status" value="1"/>
</dbReference>
<comment type="caution">
    <text evidence="5">The sequence shown here is derived from an EMBL/GenBank/DDBJ whole genome shotgun (WGS) entry which is preliminary data.</text>
</comment>
<evidence type="ECO:0000256" key="1">
    <source>
        <dbReference type="ARBA" id="ARBA00023242"/>
    </source>
</evidence>
<dbReference type="InterPro" id="IPR001138">
    <property type="entry name" value="Zn2Cys6_DnaBD"/>
</dbReference>
<evidence type="ECO:0000313" key="5">
    <source>
        <dbReference type="EMBL" id="RBA08807.1"/>
    </source>
</evidence>
<dbReference type="GO" id="GO:0020037">
    <property type="term" value="F:heme binding"/>
    <property type="evidence" value="ECO:0007669"/>
    <property type="project" value="InterPro"/>
</dbReference>
<proteinExistence type="predicted"/>
<dbReference type="Pfam" id="PF00067">
    <property type="entry name" value="p450"/>
    <property type="match status" value="1"/>
</dbReference>
<dbReference type="PANTHER" id="PTHR24306:SF8">
    <property type="entry name" value="P450, PUTATIVE (EUROFUNG)-RELATED"/>
    <property type="match status" value="1"/>
</dbReference>
<dbReference type="SUPFAM" id="SSF57701">
    <property type="entry name" value="Zn2/Cys6 DNA-binding domain"/>
    <property type="match status" value="1"/>
</dbReference>
<feature type="compositionally biased region" description="Polar residues" evidence="3">
    <location>
        <begin position="564"/>
        <end position="577"/>
    </location>
</feature>
<feature type="region of interest" description="Disordered" evidence="3">
    <location>
        <begin position="63"/>
        <end position="106"/>
    </location>
</feature>
<gene>
    <name evidence="5" type="ORF">FPRO05_07087</name>
</gene>
<keyword evidence="2" id="KW-0408">Iron</keyword>
<accession>A0A365MK11</accession>
<dbReference type="Proteomes" id="UP000251714">
    <property type="component" value="Unassembled WGS sequence"/>
</dbReference>
<dbReference type="Gene3D" id="4.10.240.10">
    <property type="entry name" value="Zn(2)-C6 fungal-type DNA-binding domain"/>
    <property type="match status" value="1"/>
</dbReference>